<protein>
    <submittedName>
        <fullName evidence="3">PorT family protein</fullName>
    </submittedName>
</protein>
<evidence type="ECO:0000256" key="1">
    <source>
        <dbReference type="SAM" id="MobiDB-lite"/>
    </source>
</evidence>
<dbReference type="EMBL" id="CP095855">
    <property type="protein sequence ID" value="UPK68756.1"/>
    <property type="molecule type" value="Genomic_DNA"/>
</dbReference>
<accession>A0ABY4I1X5</accession>
<sequence length="478" mass="53169">MQLLDDDMDELFRNAASDYPLNTGGGDWEAVRNRLQQADNNQQGTATGGRTGRWWFKPGLFTIITALILVTAVKGLYDGERLLAGDEGRAWHHPDRQQVPANNNTTGIQTSRTVVNDNDVVNDTKIQEDQHGKDATNGSRSIKENSVVTGSDDHQDTHEHVGRNVKQEVTVKPDQYTAGRTTTRDSEQSSVNRKTGNTAVRASVTPDVPASSYPAARPGITAVNNTRLSLDGIRGTANRDMYPDMHILHANNRIRIPANAVTGNDAAVPLKKERQEPAFVKKGLYYGLIASPDITTVKFQRTSNVGYNVGLIAGYRLSKRLAVETGVIYERKYYYSDGKYFDPKKTTWPTDMNVLAVDGWCNMYEIPLNVRYTFATGPKSSWYVNGGMSSYIMKKQGYNYSYEYYGTYGDRDWVYKKATKDWFANVHLGLGYERPVGVLGTLRVEPYAMIPVKGIGVGKLPVTSVGMNVGLTRPLRLK</sequence>
<feature type="region of interest" description="Disordered" evidence="1">
    <location>
        <begin position="91"/>
        <end position="111"/>
    </location>
</feature>
<feature type="region of interest" description="Disordered" evidence="1">
    <location>
        <begin position="123"/>
        <end position="218"/>
    </location>
</feature>
<evidence type="ECO:0000313" key="4">
    <source>
        <dbReference type="Proteomes" id="UP000830198"/>
    </source>
</evidence>
<feature type="domain" description="Outer membrane protein beta-barrel" evidence="2">
    <location>
        <begin position="294"/>
        <end position="433"/>
    </location>
</feature>
<dbReference type="SUPFAM" id="SSF56925">
    <property type="entry name" value="OMPA-like"/>
    <property type="match status" value="1"/>
</dbReference>
<dbReference type="Pfam" id="PF13568">
    <property type="entry name" value="OMP_b-brl_2"/>
    <property type="match status" value="1"/>
</dbReference>
<feature type="compositionally biased region" description="Polar residues" evidence="1">
    <location>
        <begin position="136"/>
        <end position="149"/>
    </location>
</feature>
<feature type="compositionally biased region" description="Polar residues" evidence="1">
    <location>
        <begin position="188"/>
        <end position="200"/>
    </location>
</feature>
<dbReference type="InterPro" id="IPR025665">
    <property type="entry name" value="Beta-barrel_OMP_2"/>
</dbReference>
<dbReference type="RefSeq" id="WP_247811124.1">
    <property type="nucleotide sequence ID" value="NZ_CP095855.1"/>
</dbReference>
<dbReference type="Proteomes" id="UP000830198">
    <property type="component" value="Chromosome"/>
</dbReference>
<name>A0ABY4I1X5_CHIFI</name>
<reference evidence="3 4" key="1">
    <citation type="submission" date="2022-04" db="EMBL/GenBank/DDBJ databases">
        <title>The arsenic-methylating capacity of Chitinophaga filiformis YT5 during chitin decomposition.</title>
        <authorList>
            <person name="Chen G."/>
            <person name="Liang Y."/>
        </authorList>
    </citation>
    <scope>NUCLEOTIDE SEQUENCE [LARGE SCALE GENOMIC DNA]</scope>
    <source>
        <strain evidence="3 4">YT5</strain>
    </source>
</reference>
<gene>
    <name evidence="3" type="ORF">MYF79_27735</name>
</gene>
<proteinExistence type="predicted"/>
<evidence type="ECO:0000259" key="2">
    <source>
        <dbReference type="Pfam" id="PF13568"/>
    </source>
</evidence>
<organism evidence="3 4">
    <name type="scientific">Chitinophaga filiformis</name>
    <name type="common">Myxococcus filiformis</name>
    <name type="synonym">Flexibacter filiformis</name>
    <dbReference type="NCBI Taxonomy" id="104663"/>
    <lineage>
        <taxon>Bacteria</taxon>
        <taxon>Pseudomonadati</taxon>
        <taxon>Bacteroidota</taxon>
        <taxon>Chitinophagia</taxon>
        <taxon>Chitinophagales</taxon>
        <taxon>Chitinophagaceae</taxon>
        <taxon>Chitinophaga</taxon>
    </lineage>
</organism>
<dbReference type="InterPro" id="IPR011250">
    <property type="entry name" value="OMP/PagP_B-barrel"/>
</dbReference>
<keyword evidence="4" id="KW-1185">Reference proteome</keyword>
<feature type="compositionally biased region" description="Basic and acidic residues" evidence="1">
    <location>
        <begin position="125"/>
        <end position="134"/>
    </location>
</feature>
<evidence type="ECO:0000313" key="3">
    <source>
        <dbReference type="EMBL" id="UPK68756.1"/>
    </source>
</evidence>
<feature type="compositionally biased region" description="Basic and acidic residues" evidence="1">
    <location>
        <begin position="151"/>
        <end position="171"/>
    </location>
</feature>
<feature type="compositionally biased region" description="Polar residues" evidence="1">
    <location>
        <begin position="99"/>
        <end position="111"/>
    </location>
</feature>